<evidence type="ECO:0000313" key="3">
    <source>
        <dbReference type="Proteomes" id="UP000070560"/>
    </source>
</evidence>
<dbReference type="RefSeq" id="WP_066065089.1">
    <property type="nucleotide sequence ID" value="NZ_CP013015.1"/>
</dbReference>
<evidence type="ECO:0000259" key="1">
    <source>
        <dbReference type="Pfam" id="PF13175"/>
    </source>
</evidence>
<accession>A0A7U4THI2</accession>
<sequence length="88" mass="9976">MKNLIIENFTRIRRAEIAFGDLTVFVGPQATGKTLVLELMKLVEDRPAIMSNLKKHGFDRARPARIFLLGILTSESKIVKNLIKQLIN</sequence>
<name>A0A7U4THI2_DESA2</name>
<dbReference type="KEGG" id="daw:HS1_002093"/>
<dbReference type="Gene3D" id="3.40.50.300">
    <property type="entry name" value="P-loop containing nucleotide triphosphate hydrolases"/>
    <property type="match status" value="1"/>
</dbReference>
<evidence type="ECO:0000313" key="2">
    <source>
        <dbReference type="EMBL" id="AMM41879.1"/>
    </source>
</evidence>
<protein>
    <recommendedName>
        <fullName evidence="1">Endonuclease GajA/Old nuclease/RecF-like AAA domain-containing protein</fullName>
    </recommendedName>
</protein>
<reference evidence="2 3" key="1">
    <citation type="submission" date="2015-10" db="EMBL/GenBank/DDBJ databases">
        <title>Candidatus Desulfofervidus auxilii, a hydrogenotrophic sulfate-reducing bacterium involved in the thermophilic anaerobic oxidation of methane.</title>
        <authorList>
            <person name="Krukenberg V."/>
            <person name="Richter M."/>
            <person name="Wegener G."/>
        </authorList>
    </citation>
    <scope>NUCLEOTIDE SEQUENCE [LARGE SCALE GENOMIC DNA]</scope>
    <source>
        <strain evidence="2 3">HS1</strain>
    </source>
</reference>
<dbReference type="OrthoDB" id="3322489at2"/>
<organism evidence="2 3">
    <name type="scientific">Desulfofervidus auxilii</name>
    <dbReference type="NCBI Taxonomy" id="1621989"/>
    <lineage>
        <taxon>Bacteria</taxon>
        <taxon>Pseudomonadati</taxon>
        <taxon>Thermodesulfobacteriota</taxon>
        <taxon>Candidatus Desulfofervidia</taxon>
        <taxon>Candidatus Desulfofervidales</taxon>
        <taxon>Candidatus Desulfofervidaceae</taxon>
        <taxon>Candidatus Desulfofervidus</taxon>
    </lineage>
</organism>
<dbReference type="Pfam" id="PF13175">
    <property type="entry name" value="AAA_15"/>
    <property type="match status" value="1"/>
</dbReference>
<dbReference type="InterPro" id="IPR041685">
    <property type="entry name" value="AAA_GajA/Old/RecF-like"/>
</dbReference>
<dbReference type="InterPro" id="IPR027417">
    <property type="entry name" value="P-loop_NTPase"/>
</dbReference>
<gene>
    <name evidence="2" type="ORF">HS1_002093</name>
</gene>
<dbReference type="AlphaFoldDB" id="A0A7U4THI2"/>
<proteinExistence type="predicted"/>
<feature type="domain" description="Endonuclease GajA/Old nuclease/RecF-like AAA" evidence="1">
    <location>
        <begin position="1"/>
        <end position="47"/>
    </location>
</feature>
<dbReference type="Proteomes" id="UP000070560">
    <property type="component" value="Chromosome"/>
</dbReference>
<keyword evidence="3" id="KW-1185">Reference proteome</keyword>
<dbReference type="EMBL" id="CP013015">
    <property type="protein sequence ID" value="AMM41879.1"/>
    <property type="molecule type" value="Genomic_DNA"/>
</dbReference>